<accession>A0ABW4FWM4</accession>
<gene>
    <name evidence="6" type="ORF">ACFSCY_35435</name>
</gene>
<dbReference type="InterPro" id="IPR003593">
    <property type="entry name" value="AAA+_ATPase"/>
</dbReference>
<dbReference type="Gene3D" id="3.40.50.300">
    <property type="entry name" value="P-loop containing nucleotide triphosphate hydrolases"/>
    <property type="match status" value="2"/>
</dbReference>
<sequence length="527" mass="57549">MTHEHQPVVALRHTSKTFGAVRALHDVDLTIRRGEVHGLLGENGSGKSTLIKILSGFHAPDGGSELEINGRPISVPLHPGQFRSLGMSFVHQDLGLVPSLSVIDNFLVGDLTSQRRWRLSWARERRRAQETFESFGLKLDPRTKVSDLRPTDRALLAIVRAVEEIRANTAGDGSEYGLLVLDEPTVFLPASDRDELFAIVREIAATRASILFVSHDLDETLEITDRVTVLRDGKVRGTVDTAQASGEVLVEMIIGRRLQALSLERKQTETGKAISITGLTGRYARDVSLTVRAGEVVGLTGLLGSGFDEIPYYVFGARSPAAGRLEVDGKTYDLREMSPSRALEAGVALIPADRQRDGTVGSLSLADNVTVPVLHKYQTRVGLNRSRMRSAARKLLEQFDVRPPDPRLKYQSLSGGNQQKAMLAKWLQTKPSLLLLHEPTQGVDVGARQQIFQLTRKAAADGTAVVCVSADYEQLAAVCDRVLVFGRGRVARELTGDQVTKARIAEQCYRVAESHSGSHLHAGGDAQ</sequence>
<dbReference type="GO" id="GO:0005524">
    <property type="term" value="F:ATP binding"/>
    <property type="evidence" value="ECO:0007669"/>
    <property type="project" value="UniProtKB-KW"/>
</dbReference>
<dbReference type="Proteomes" id="UP001597145">
    <property type="component" value="Unassembled WGS sequence"/>
</dbReference>
<dbReference type="CDD" id="cd03215">
    <property type="entry name" value="ABC_Carb_Monos_II"/>
    <property type="match status" value="1"/>
</dbReference>
<evidence type="ECO:0000313" key="6">
    <source>
        <dbReference type="EMBL" id="MFD1534725.1"/>
    </source>
</evidence>
<protein>
    <submittedName>
        <fullName evidence="6">Sugar ABC transporter ATP-binding protein</fullName>
    </submittedName>
</protein>
<dbReference type="PANTHER" id="PTHR43790:SF9">
    <property type="entry name" value="GALACTOFURANOSE TRANSPORTER ATP-BINDING PROTEIN YTFR"/>
    <property type="match status" value="1"/>
</dbReference>
<keyword evidence="2" id="KW-0677">Repeat</keyword>
<dbReference type="EMBL" id="JBHUCP010000042">
    <property type="protein sequence ID" value="MFD1534725.1"/>
    <property type="molecule type" value="Genomic_DNA"/>
</dbReference>
<dbReference type="PROSITE" id="PS50893">
    <property type="entry name" value="ABC_TRANSPORTER_2"/>
    <property type="match status" value="2"/>
</dbReference>
<comment type="caution">
    <text evidence="6">The sequence shown here is derived from an EMBL/GenBank/DDBJ whole genome shotgun (WGS) entry which is preliminary data.</text>
</comment>
<organism evidence="6 7">
    <name type="scientific">Pseudonocardia aurantiaca</name>
    <dbReference type="NCBI Taxonomy" id="75290"/>
    <lineage>
        <taxon>Bacteria</taxon>
        <taxon>Bacillati</taxon>
        <taxon>Actinomycetota</taxon>
        <taxon>Actinomycetes</taxon>
        <taxon>Pseudonocardiales</taxon>
        <taxon>Pseudonocardiaceae</taxon>
        <taxon>Pseudonocardia</taxon>
    </lineage>
</organism>
<name>A0ABW4FWM4_9PSEU</name>
<dbReference type="Pfam" id="PF00005">
    <property type="entry name" value="ABC_tran"/>
    <property type="match status" value="2"/>
</dbReference>
<reference evidence="7" key="1">
    <citation type="journal article" date="2019" name="Int. J. Syst. Evol. Microbiol.">
        <title>The Global Catalogue of Microorganisms (GCM) 10K type strain sequencing project: providing services to taxonomists for standard genome sequencing and annotation.</title>
        <authorList>
            <consortium name="The Broad Institute Genomics Platform"/>
            <consortium name="The Broad Institute Genome Sequencing Center for Infectious Disease"/>
            <person name="Wu L."/>
            <person name="Ma J."/>
        </authorList>
    </citation>
    <scope>NUCLEOTIDE SEQUENCE [LARGE SCALE GENOMIC DNA]</scope>
    <source>
        <strain evidence="7">JCM 12165</strain>
    </source>
</reference>
<evidence type="ECO:0000256" key="2">
    <source>
        <dbReference type="ARBA" id="ARBA00022737"/>
    </source>
</evidence>
<dbReference type="InterPro" id="IPR050107">
    <property type="entry name" value="ABC_carbohydrate_import_ATPase"/>
</dbReference>
<dbReference type="PROSITE" id="PS00211">
    <property type="entry name" value="ABC_TRANSPORTER_1"/>
    <property type="match status" value="1"/>
</dbReference>
<dbReference type="InterPro" id="IPR017871">
    <property type="entry name" value="ABC_transporter-like_CS"/>
</dbReference>
<dbReference type="InterPro" id="IPR027417">
    <property type="entry name" value="P-loop_NTPase"/>
</dbReference>
<dbReference type="PANTHER" id="PTHR43790">
    <property type="entry name" value="CARBOHYDRATE TRANSPORT ATP-BINDING PROTEIN MG119-RELATED"/>
    <property type="match status" value="1"/>
</dbReference>
<evidence type="ECO:0000256" key="4">
    <source>
        <dbReference type="ARBA" id="ARBA00022840"/>
    </source>
</evidence>
<feature type="domain" description="ABC transporter" evidence="5">
    <location>
        <begin position="9"/>
        <end position="257"/>
    </location>
</feature>
<dbReference type="SUPFAM" id="SSF52540">
    <property type="entry name" value="P-loop containing nucleoside triphosphate hydrolases"/>
    <property type="match status" value="2"/>
</dbReference>
<evidence type="ECO:0000256" key="3">
    <source>
        <dbReference type="ARBA" id="ARBA00022741"/>
    </source>
</evidence>
<dbReference type="CDD" id="cd03216">
    <property type="entry name" value="ABC_Carb_Monos_I"/>
    <property type="match status" value="1"/>
</dbReference>
<evidence type="ECO:0000259" key="5">
    <source>
        <dbReference type="PROSITE" id="PS50893"/>
    </source>
</evidence>
<dbReference type="RefSeq" id="WP_343982249.1">
    <property type="nucleotide sequence ID" value="NZ_BAAAJG010000015.1"/>
</dbReference>
<proteinExistence type="predicted"/>
<dbReference type="SMART" id="SM00382">
    <property type="entry name" value="AAA"/>
    <property type="match status" value="1"/>
</dbReference>
<evidence type="ECO:0000256" key="1">
    <source>
        <dbReference type="ARBA" id="ARBA00022448"/>
    </source>
</evidence>
<keyword evidence="1" id="KW-0813">Transport</keyword>
<keyword evidence="7" id="KW-1185">Reference proteome</keyword>
<dbReference type="InterPro" id="IPR003439">
    <property type="entry name" value="ABC_transporter-like_ATP-bd"/>
</dbReference>
<evidence type="ECO:0000313" key="7">
    <source>
        <dbReference type="Proteomes" id="UP001597145"/>
    </source>
</evidence>
<feature type="domain" description="ABC transporter" evidence="5">
    <location>
        <begin position="258"/>
        <end position="512"/>
    </location>
</feature>
<keyword evidence="3" id="KW-0547">Nucleotide-binding</keyword>
<keyword evidence="4 6" id="KW-0067">ATP-binding</keyword>